<dbReference type="Proteomes" id="UP000295701">
    <property type="component" value="Unassembled WGS sequence"/>
</dbReference>
<dbReference type="Pfam" id="PF13407">
    <property type="entry name" value="Peripla_BP_4"/>
    <property type="match status" value="1"/>
</dbReference>
<evidence type="ECO:0000256" key="1">
    <source>
        <dbReference type="ARBA" id="ARBA00004196"/>
    </source>
</evidence>
<dbReference type="PANTHER" id="PTHR46847:SF1">
    <property type="entry name" value="D-ALLOSE-BINDING PERIPLASMIC PROTEIN-RELATED"/>
    <property type="match status" value="1"/>
</dbReference>
<dbReference type="AlphaFoldDB" id="A0A4R6A1W7"/>
<protein>
    <recommendedName>
        <fullName evidence="5">Periplasmic binding protein domain-containing protein</fullName>
    </recommendedName>
</protein>
<comment type="caution">
    <text evidence="6">The sequence shown here is derived from an EMBL/GenBank/DDBJ whole genome shotgun (WGS) entry which is preliminary data.</text>
</comment>
<gene>
    <name evidence="6" type="ORF">E2L08_13565</name>
</gene>
<comment type="subcellular location">
    <subcellularLocation>
        <location evidence="1">Cell envelope</location>
    </subcellularLocation>
</comment>
<reference evidence="6 7" key="1">
    <citation type="submission" date="2019-03" db="EMBL/GenBank/DDBJ databases">
        <title>Primorskyibacter sp. SS33 isolated from sediments.</title>
        <authorList>
            <person name="Xunke S."/>
        </authorList>
    </citation>
    <scope>NUCLEOTIDE SEQUENCE [LARGE SCALE GENOMIC DNA]</scope>
    <source>
        <strain evidence="6 7">SS33</strain>
    </source>
</reference>
<evidence type="ECO:0000313" key="7">
    <source>
        <dbReference type="Proteomes" id="UP000295701"/>
    </source>
</evidence>
<dbReference type="InterPro" id="IPR028082">
    <property type="entry name" value="Peripla_BP_I"/>
</dbReference>
<feature type="compositionally biased region" description="Low complexity" evidence="4">
    <location>
        <begin position="53"/>
        <end position="64"/>
    </location>
</feature>
<dbReference type="SUPFAM" id="SSF53822">
    <property type="entry name" value="Periplasmic binding protein-like I"/>
    <property type="match status" value="1"/>
</dbReference>
<evidence type="ECO:0000313" key="6">
    <source>
        <dbReference type="EMBL" id="TDL76612.1"/>
    </source>
</evidence>
<feature type="compositionally biased region" description="Low complexity" evidence="4">
    <location>
        <begin position="1"/>
        <end position="25"/>
    </location>
</feature>
<feature type="domain" description="Periplasmic binding protein" evidence="5">
    <location>
        <begin position="136"/>
        <end position="388"/>
    </location>
</feature>
<dbReference type="InterPro" id="IPR025997">
    <property type="entry name" value="SBP_2_dom"/>
</dbReference>
<dbReference type="OrthoDB" id="9804917at2"/>
<evidence type="ECO:0000256" key="4">
    <source>
        <dbReference type="SAM" id="MobiDB-lite"/>
    </source>
</evidence>
<dbReference type="CDD" id="cd01536">
    <property type="entry name" value="PBP1_ABC_sugar_binding-like"/>
    <property type="match status" value="1"/>
</dbReference>
<keyword evidence="7" id="KW-1185">Reference proteome</keyword>
<keyword evidence="3" id="KW-0732">Signal</keyword>
<accession>A0A4R6A1W7</accession>
<dbReference type="GO" id="GO:0030246">
    <property type="term" value="F:carbohydrate binding"/>
    <property type="evidence" value="ECO:0007669"/>
    <property type="project" value="UniProtKB-ARBA"/>
</dbReference>
<feature type="region of interest" description="Disordered" evidence="4">
    <location>
        <begin position="1"/>
        <end position="36"/>
    </location>
</feature>
<feature type="region of interest" description="Disordered" evidence="4">
    <location>
        <begin position="53"/>
        <end position="81"/>
    </location>
</feature>
<comment type="similarity">
    <text evidence="2">Belongs to the bacterial solute-binding protein 2 family.</text>
</comment>
<sequence length="469" mass="50105">MTASRSWACRPRSRSSPARSTNRRAAGPRSTSICSSTGFTTKAVTSLRSRCRSCSSTTSAPSSAGCEPDPRLSHESDEEERPMKILTMKLTGPTRRAFGAAAVAAALIAGLGATGADAQTVEHPEGFNPDEWVIVASVINTTNPYMISNIEGAEAISEALGIPLEIVNSNNSSQTSISSIYAILASGKKPIMFVNTVASSDAPTIVEAVKQAGGYVTIWWNKPDEYKPQDVGDNFVAFQKHTGVDSGRCGAQALAEALGGEGDVILLPGVQDSTTSKTRVAGFRAEIAENYPGINILEERPSNWDPQLGARNARDLIVKYGDQIDGVWSADDGMQIGAMQSFENAGLLDRVKFASDGLYPKTLEDIKSGRGNNAIVGETFHRGYMASAIGLYTAYLAASGQIVPSELEDNKRESFFKLSCVTPENYEQYLQYDEEGAPAEFVERLIANGPWDTEPVPLVGGGVEVLPES</sequence>
<proteinExistence type="inferred from homology"/>
<dbReference type="PANTHER" id="PTHR46847">
    <property type="entry name" value="D-ALLOSE-BINDING PERIPLASMIC PROTEIN-RELATED"/>
    <property type="match status" value="1"/>
</dbReference>
<organism evidence="6 7">
    <name type="scientific">Palleronia sediminis</name>
    <dbReference type="NCBI Taxonomy" id="2547833"/>
    <lineage>
        <taxon>Bacteria</taxon>
        <taxon>Pseudomonadati</taxon>
        <taxon>Pseudomonadota</taxon>
        <taxon>Alphaproteobacteria</taxon>
        <taxon>Rhodobacterales</taxon>
        <taxon>Roseobacteraceae</taxon>
        <taxon>Palleronia</taxon>
    </lineage>
</organism>
<evidence type="ECO:0000259" key="5">
    <source>
        <dbReference type="Pfam" id="PF13407"/>
    </source>
</evidence>
<evidence type="ECO:0000256" key="3">
    <source>
        <dbReference type="ARBA" id="ARBA00022729"/>
    </source>
</evidence>
<dbReference type="GO" id="GO:0030313">
    <property type="term" value="C:cell envelope"/>
    <property type="evidence" value="ECO:0007669"/>
    <property type="project" value="UniProtKB-SubCell"/>
</dbReference>
<name>A0A4R6A1W7_9RHOB</name>
<dbReference type="EMBL" id="SNAA01000016">
    <property type="protein sequence ID" value="TDL76612.1"/>
    <property type="molecule type" value="Genomic_DNA"/>
</dbReference>
<evidence type="ECO:0000256" key="2">
    <source>
        <dbReference type="ARBA" id="ARBA00007639"/>
    </source>
</evidence>
<dbReference type="Gene3D" id="3.40.50.2300">
    <property type="match status" value="2"/>
</dbReference>